<comment type="caution">
    <text evidence="2">The sequence shown here is derived from an EMBL/GenBank/DDBJ whole genome shotgun (WGS) entry which is preliminary data.</text>
</comment>
<gene>
    <name evidence="2" type="ORF">DSY97_04115</name>
</gene>
<sequence>MKVGTSAVAQQQAAKTNKRPQLA</sequence>
<feature type="non-terminal residue" evidence="2">
    <location>
        <position position="23"/>
    </location>
</feature>
<protein>
    <submittedName>
        <fullName evidence="2">FKBP-type peptidylprolyl isomerase</fullName>
    </submittedName>
</protein>
<dbReference type="AlphaFoldDB" id="A0A432G9B2"/>
<dbReference type="GO" id="GO:0016853">
    <property type="term" value="F:isomerase activity"/>
    <property type="evidence" value="ECO:0007669"/>
    <property type="project" value="UniProtKB-KW"/>
</dbReference>
<proteinExistence type="predicted"/>
<feature type="region of interest" description="Disordered" evidence="1">
    <location>
        <begin position="1"/>
        <end position="23"/>
    </location>
</feature>
<reference evidence="2 3" key="1">
    <citation type="submission" date="2018-06" db="EMBL/GenBank/DDBJ databases">
        <title>Combined omics and stable isotope probing to characterize newly discovered Mariana Back-Arc vent microbial communities.</title>
        <authorList>
            <person name="Trembath-Reichert E."/>
            <person name="Huber J.A."/>
        </authorList>
    </citation>
    <scope>NUCLEOTIDE SEQUENCE [LARGE SCALE GENOMIC DNA]</scope>
    <source>
        <strain evidence="2">MAG 63_1</strain>
    </source>
</reference>
<dbReference type="EMBL" id="QNZL01000107">
    <property type="protein sequence ID" value="RTZ80127.1"/>
    <property type="molecule type" value="Genomic_DNA"/>
</dbReference>
<dbReference type="Proteomes" id="UP000286801">
    <property type="component" value="Unassembled WGS sequence"/>
</dbReference>
<accession>A0A432G9B2</accession>
<evidence type="ECO:0000313" key="2">
    <source>
        <dbReference type="EMBL" id="RTZ80127.1"/>
    </source>
</evidence>
<name>A0A432G9B2_9DELT</name>
<evidence type="ECO:0000256" key="1">
    <source>
        <dbReference type="SAM" id="MobiDB-lite"/>
    </source>
</evidence>
<evidence type="ECO:0000313" key="3">
    <source>
        <dbReference type="Proteomes" id="UP000286801"/>
    </source>
</evidence>
<keyword evidence="2" id="KW-0413">Isomerase</keyword>
<organism evidence="2 3">
    <name type="scientific">SAR324 cluster bacterium</name>
    <dbReference type="NCBI Taxonomy" id="2024889"/>
    <lineage>
        <taxon>Bacteria</taxon>
        <taxon>Deltaproteobacteria</taxon>
        <taxon>SAR324 cluster</taxon>
    </lineage>
</organism>